<protein>
    <submittedName>
        <fullName evidence="2">PD40 domain-containing protein</fullName>
    </submittedName>
</protein>
<dbReference type="EMBL" id="JAGQHS010000032">
    <property type="protein sequence ID" value="MCA9755780.1"/>
    <property type="molecule type" value="Genomic_DNA"/>
</dbReference>
<dbReference type="InterPro" id="IPR011659">
    <property type="entry name" value="WD40"/>
</dbReference>
<comment type="caution">
    <text evidence="2">The sequence shown here is derived from an EMBL/GenBank/DDBJ whole genome shotgun (WGS) entry which is preliminary data.</text>
</comment>
<gene>
    <name evidence="2" type="ORF">KDA27_08265</name>
</gene>
<comment type="similarity">
    <text evidence="1">Belongs to the TolB family.</text>
</comment>
<organism evidence="2 3">
    <name type="scientific">Eiseniibacteriota bacterium</name>
    <dbReference type="NCBI Taxonomy" id="2212470"/>
    <lineage>
        <taxon>Bacteria</taxon>
        <taxon>Candidatus Eiseniibacteriota</taxon>
    </lineage>
</organism>
<dbReference type="Proteomes" id="UP000739538">
    <property type="component" value="Unassembled WGS sequence"/>
</dbReference>
<accession>A0A956SCV8</accession>
<name>A0A956SCV8_UNCEI</name>
<dbReference type="InterPro" id="IPR011042">
    <property type="entry name" value="6-blade_b-propeller_TolB-like"/>
</dbReference>
<dbReference type="SUPFAM" id="SSF82171">
    <property type="entry name" value="DPP6 N-terminal domain-like"/>
    <property type="match status" value="1"/>
</dbReference>
<dbReference type="Gene3D" id="2.120.10.30">
    <property type="entry name" value="TolB, C-terminal domain"/>
    <property type="match status" value="2"/>
</dbReference>
<evidence type="ECO:0000256" key="1">
    <source>
        <dbReference type="ARBA" id="ARBA00009820"/>
    </source>
</evidence>
<reference evidence="2" key="1">
    <citation type="submission" date="2020-04" db="EMBL/GenBank/DDBJ databases">
        <authorList>
            <person name="Zhang T."/>
        </authorList>
    </citation>
    <scope>NUCLEOTIDE SEQUENCE</scope>
    <source>
        <strain evidence="2">HKST-UBA02</strain>
    </source>
</reference>
<evidence type="ECO:0000313" key="2">
    <source>
        <dbReference type="EMBL" id="MCA9755780.1"/>
    </source>
</evidence>
<dbReference type="PANTHER" id="PTHR36842:SF1">
    <property type="entry name" value="PROTEIN TOLB"/>
    <property type="match status" value="1"/>
</dbReference>
<evidence type="ECO:0000313" key="3">
    <source>
        <dbReference type="Proteomes" id="UP000739538"/>
    </source>
</evidence>
<dbReference type="AlphaFoldDB" id="A0A956SCV8"/>
<sequence length="319" mass="35021">MFIRGVAAAVWGSQQLSWIALTGSLWAAIETSPGWAATGLPPERGLERITSGAHDEMEPQWSPDGTRLSYGAGTQGDQNVFVFDLRSGEEIQATKGLGFVHATTWGPQGDRIAYVTTQDTDDGIQSHIYIVHLETHDVEQVTFEPCIDGSPSWSPDGKTMAFPSRRSGVFNLWVQPLDGSRAPMMVTEHAETDHGPEWSPDGKSIAFHSDHGETASIWVLDLESDTLTRITDDGGNDQYPDWSPDGRLLVFDSDRSGNHDIWIQRIGDDAPLRVTRDDASDFRPSWSPDGKRIAFSSDRAGTVDVWVVDAPDLSSVEAR</sequence>
<proteinExistence type="inferred from homology"/>
<dbReference type="Pfam" id="PF07676">
    <property type="entry name" value="PD40"/>
    <property type="match status" value="5"/>
</dbReference>
<dbReference type="PANTHER" id="PTHR36842">
    <property type="entry name" value="PROTEIN TOLB HOMOLOG"/>
    <property type="match status" value="1"/>
</dbReference>
<reference evidence="2" key="2">
    <citation type="journal article" date="2021" name="Microbiome">
        <title>Successional dynamics and alternative stable states in a saline activated sludge microbial community over 9 years.</title>
        <authorList>
            <person name="Wang Y."/>
            <person name="Ye J."/>
            <person name="Ju F."/>
            <person name="Liu L."/>
            <person name="Boyd J.A."/>
            <person name="Deng Y."/>
            <person name="Parks D.H."/>
            <person name="Jiang X."/>
            <person name="Yin X."/>
            <person name="Woodcroft B.J."/>
            <person name="Tyson G.W."/>
            <person name="Hugenholtz P."/>
            <person name="Polz M.F."/>
            <person name="Zhang T."/>
        </authorList>
    </citation>
    <scope>NUCLEOTIDE SEQUENCE</scope>
    <source>
        <strain evidence="2">HKST-UBA02</strain>
    </source>
</reference>